<accession>A0A4R7UXN2</accession>
<evidence type="ECO:0000256" key="1">
    <source>
        <dbReference type="SAM" id="MobiDB-lite"/>
    </source>
</evidence>
<proteinExistence type="predicted"/>
<dbReference type="RefSeq" id="WP_134177400.1">
    <property type="nucleotide sequence ID" value="NZ_SOCQ01000016.1"/>
</dbReference>
<sequence>MSQAVQTTDVAEETDRKAAYKEAAVELAKGIAMGAVPFLGQAIDAYDTVESSITLYNAESAEGKEDAKFDLLMAVIGWIPGPGDGLKKSMRIVNRDPQRFAPVLFDLLRFVLQECGIKTSPEELLKQVFNASKLSAELDSIISAVKGSSTFQSLPNWAQSAVVTVLATARDNMPEMLGIVERRLVKWKGMQRNSSAMAASSSPAKGKKPAGKDATVATNGTDGAAGTHSNKIDQQSAATSIYHIANDALGVSGEHIADYYCAETLGWGKDWDGHDKGAQGTWPNGNPDENRLGKLSMGGNPKTWHALYKLDDGANGTGIDAVWRANPATNEQKKFAIVEAKASRDEDTPKFIQKQHDAKAKQDKKAKETNTPLASGPQKEQRKPSIISKLGVSGDIKLEEILEPIDKSEQEPQTHTPEKTQPSKKNNSRSGKPSRHASNTNKKTSTDSPPKEKAKANTTKDAASNQPTEKTGKVVLVQMSIEWIHQNIDKSVTEGLSSLVLNSFSRHIFFTPLYSVLNGPRDHAKARKESTGPETHLEHEAIHYKENKVKEAVNKKKESLTKKYGNLDSLKKEK</sequence>
<dbReference type="EMBL" id="SOCQ01000016">
    <property type="protein sequence ID" value="TDV41589.1"/>
    <property type="molecule type" value="Genomic_DNA"/>
</dbReference>
<name>A0A4R7UXN2_9PSED</name>
<feature type="region of interest" description="Disordered" evidence="1">
    <location>
        <begin position="340"/>
        <end position="391"/>
    </location>
</feature>
<dbReference type="InterPro" id="IPR049802">
    <property type="entry name" value="RhsC-like_FIX"/>
</dbReference>
<feature type="compositionally biased region" description="Low complexity" evidence="1">
    <location>
        <begin position="195"/>
        <end position="204"/>
    </location>
</feature>
<dbReference type="Proteomes" id="UP000295804">
    <property type="component" value="Unassembled WGS sequence"/>
</dbReference>
<feature type="compositionally biased region" description="Polar residues" evidence="1">
    <location>
        <begin position="456"/>
        <end position="469"/>
    </location>
</feature>
<feature type="region of interest" description="Disordered" evidence="1">
    <location>
        <begin position="405"/>
        <end position="469"/>
    </location>
</feature>
<feature type="compositionally biased region" description="Polar residues" evidence="1">
    <location>
        <begin position="216"/>
        <end position="231"/>
    </location>
</feature>
<feature type="region of interest" description="Disordered" evidence="1">
    <location>
        <begin position="195"/>
        <end position="231"/>
    </location>
</feature>
<feature type="compositionally biased region" description="Basic and acidic residues" evidence="1">
    <location>
        <begin position="340"/>
        <end position="368"/>
    </location>
</feature>
<dbReference type="CDD" id="cd20746">
    <property type="entry name" value="FIX_Ntox15_NUC_DUF4112_RhsA-like"/>
    <property type="match status" value="1"/>
</dbReference>
<organism evidence="2 3">
    <name type="scientific">Pseudomonas helmanticensis</name>
    <dbReference type="NCBI Taxonomy" id="1471381"/>
    <lineage>
        <taxon>Bacteria</taxon>
        <taxon>Pseudomonadati</taxon>
        <taxon>Pseudomonadota</taxon>
        <taxon>Gammaproteobacteria</taxon>
        <taxon>Pseudomonadales</taxon>
        <taxon>Pseudomonadaceae</taxon>
        <taxon>Pseudomonas</taxon>
    </lineage>
</organism>
<evidence type="ECO:0000313" key="3">
    <source>
        <dbReference type="Proteomes" id="UP000295804"/>
    </source>
</evidence>
<feature type="compositionally biased region" description="Polar residues" evidence="1">
    <location>
        <begin position="419"/>
        <end position="448"/>
    </location>
</feature>
<dbReference type="AlphaFoldDB" id="A0A4R7UXN2"/>
<comment type="caution">
    <text evidence="2">The sequence shown here is derived from an EMBL/GenBank/DDBJ whole genome shotgun (WGS) entry which is preliminary data.</text>
</comment>
<reference evidence="2 3" key="1">
    <citation type="submission" date="2019-03" db="EMBL/GenBank/DDBJ databases">
        <title>Genomic analyses of the natural microbiome of Caenorhabditis elegans.</title>
        <authorList>
            <person name="Samuel B."/>
        </authorList>
    </citation>
    <scope>NUCLEOTIDE SEQUENCE [LARGE SCALE GENOMIC DNA]</scope>
    <source>
        <strain evidence="2 3">BIGb0525</strain>
    </source>
</reference>
<protein>
    <submittedName>
        <fullName evidence="2">Uncharacterized protein</fullName>
    </submittedName>
</protein>
<gene>
    <name evidence="2" type="ORF">EDF87_11640</name>
</gene>
<feature type="region of interest" description="Disordered" evidence="1">
    <location>
        <begin position="276"/>
        <end position="297"/>
    </location>
</feature>
<evidence type="ECO:0000313" key="2">
    <source>
        <dbReference type="EMBL" id="TDV41589.1"/>
    </source>
</evidence>
<feature type="compositionally biased region" description="Basic and acidic residues" evidence="1">
    <location>
        <begin position="405"/>
        <end position="418"/>
    </location>
</feature>